<name>A0A401Z9X5_9CHLR</name>
<evidence type="ECO:0000256" key="5">
    <source>
        <dbReference type="HAMAP-Rule" id="MF_00358"/>
    </source>
</evidence>
<dbReference type="OrthoDB" id="9799244at2"/>
<comment type="caution">
    <text evidence="8">The sequence shown here is derived from an EMBL/GenBank/DDBJ whole genome shotgun (WGS) entry which is preliminary data.</text>
</comment>
<evidence type="ECO:0000256" key="3">
    <source>
        <dbReference type="ARBA" id="ARBA00023274"/>
    </source>
</evidence>
<dbReference type="PANTHER" id="PTHR21109:SF22">
    <property type="entry name" value="SMALL RIBOSOMAL SUBUNIT PROTEIN BS21"/>
    <property type="match status" value="1"/>
</dbReference>
<dbReference type="Gene3D" id="1.20.5.1150">
    <property type="entry name" value="Ribosomal protein S8"/>
    <property type="match status" value="1"/>
</dbReference>
<dbReference type="InterPro" id="IPR001911">
    <property type="entry name" value="Ribosomal_bS21"/>
</dbReference>
<dbReference type="Pfam" id="PF01165">
    <property type="entry name" value="Ribosomal_S21"/>
    <property type="match status" value="1"/>
</dbReference>
<dbReference type="EMBL" id="BIFQ01000001">
    <property type="protein sequence ID" value="GCE03674.1"/>
    <property type="molecule type" value="Genomic_DNA"/>
</dbReference>
<protein>
    <recommendedName>
        <fullName evidence="4 5">Small ribosomal subunit protein bS21</fullName>
    </recommendedName>
</protein>
<dbReference type="InterPro" id="IPR038380">
    <property type="entry name" value="Ribosomal_bS21_sf"/>
</dbReference>
<dbReference type="GO" id="GO:0005840">
    <property type="term" value="C:ribosome"/>
    <property type="evidence" value="ECO:0007669"/>
    <property type="project" value="UniProtKB-KW"/>
</dbReference>
<evidence type="ECO:0000256" key="1">
    <source>
        <dbReference type="ARBA" id="ARBA00006640"/>
    </source>
</evidence>
<organism evidence="8 9">
    <name type="scientific">Dictyobacter aurantiacus</name>
    <dbReference type="NCBI Taxonomy" id="1936993"/>
    <lineage>
        <taxon>Bacteria</taxon>
        <taxon>Bacillati</taxon>
        <taxon>Chloroflexota</taxon>
        <taxon>Ktedonobacteria</taxon>
        <taxon>Ktedonobacterales</taxon>
        <taxon>Dictyobacteraceae</taxon>
        <taxon>Dictyobacter</taxon>
    </lineage>
</organism>
<dbReference type="HAMAP" id="MF_00358">
    <property type="entry name" value="Ribosomal_bS21"/>
    <property type="match status" value="1"/>
</dbReference>
<keyword evidence="2 5" id="KW-0689">Ribosomal protein</keyword>
<dbReference type="Proteomes" id="UP000287224">
    <property type="component" value="Unassembled WGS sequence"/>
</dbReference>
<dbReference type="PANTHER" id="PTHR21109">
    <property type="entry name" value="MITOCHONDRIAL 28S RIBOSOMAL PROTEIN S21"/>
    <property type="match status" value="1"/>
</dbReference>
<reference evidence="9" key="1">
    <citation type="submission" date="2018-12" db="EMBL/GenBank/DDBJ databases">
        <title>Tengunoibacter tsumagoiensis gen. nov., sp. nov., Dictyobacter kobayashii sp. nov., D. alpinus sp. nov., and D. joshuensis sp. nov. and description of Dictyobacteraceae fam. nov. within the order Ktedonobacterales isolated from Tengu-no-mugimeshi.</title>
        <authorList>
            <person name="Wang C.M."/>
            <person name="Zheng Y."/>
            <person name="Sakai Y."/>
            <person name="Toyoda A."/>
            <person name="Minakuchi Y."/>
            <person name="Abe K."/>
            <person name="Yokota A."/>
            <person name="Yabe S."/>
        </authorList>
    </citation>
    <scope>NUCLEOTIDE SEQUENCE [LARGE SCALE GENOMIC DNA]</scope>
    <source>
        <strain evidence="9">S-27</strain>
    </source>
</reference>
<dbReference type="GO" id="GO:0003735">
    <property type="term" value="F:structural constituent of ribosome"/>
    <property type="evidence" value="ECO:0007669"/>
    <property type="project" value="InterPro"/>
</dbReference>
<comment type="similarity">
    <text evidence="1 5 6">Belongs to the bacterial ribosomal protein bS21 family.</text>
</comment>
<evidence type="ECO:0000256" key="4">
    <source>
        <dbReference type="ARBA" id="ARBA00035135"/>
    </source>
</evidence>
<dbReference type="GO" id="GO:1990904">
    <property type="term" value="C:ribonucleoprotein complex"/>
    <property type="evidence" value="ECO:0007669"/>
    <property type="project" value="UniProtKB-KW"/>
</dbReference>
<gene>
    <name evidence="5" type="primary">rpsU</name>
    <name evidence="8" type="ORF">KDAU_10030</name>
</gene>
<keyword evidence="9" id="KW-1185">Reference proteome</keyword>
<evidence type="ECO:0000313" key="9">
    <source>
        <dbReference type="Proteomes" id="UP000287224"/>
    </source>
</evidence>
<evidence type="ECO:0000256" key="6">
    <source>
        <dbReference type="RuleBase" id="RU000667"/>
    </source>
</evidence>
<dbReference type="AlphaFoldDB" id="A0A401Z9X5"/>
<evidence type="ECO:0000256" key="2">
    <source>
        <dbReference type="ARBA" id="ARBA00022980"/>
    </source>
</evidence>
<dbReference type="RefSeq" id="WP_126594919.1">
    <property type="nucleotide sequence ID" value="NZ_BIFQ01000001.1"/>
</dbReference>
<dbReference type="NCBIfam" id="TIGR00030">
    <property type="entry name" value="S21p"/>
    <property type="match status" value="1"/>
</dbReference>
<sequence length="60" mass="7170">MTEVKIGSNEMFETALKRFNRKIQQDGILAEARRREHYEKPSIKRKRKEAARQRKAARRG</sequence>
<feature type="region of interest" description="Disordered" evidence="7">
    <location>
        <begin position="32"/>
        <end position="60"/>
    </location>
</feature>
<dbReference type="GO" id="GO:0006412">
    <property type="term" value="P:translation"/>
    <property type="evidence" value="ECO:0007669"/>
    <property type="project" value="UniProtKB-UniRule"/>
</dbReference>
<evidence type="ECO:0000313" key="8">
    <source>
        <dbReference type="EMBL" id="GCE03674.1"/>
    </source>
</evidence>
<evidence type="ECO:0000256" key="7">
    <source>
        <dbReference type="SAM" id="MobiDB-lite"/>
    </source>
</evidence>
<feature type="compositionally biased region" description="Basic residues" evidence="7">
    <location>
        <begin position="43"/>
        <end position="60"/>
    </location>
</feature>
<dbReference type="PRINTS" id="PR00976">
    <property type="entry name" value="RIBOSOMALS21"/>
</dbReference>
<proteinExistence type="inferred from homology"/>
<accession>A0A401Z9X5</accession>
<feature type="compositionally biased region" description="Basic and acidic residues" evidence="7">
    <location>
        <begin position="32"/>
        <end position="42"/>
    </location>
</feature>
<keyword evidence="3 5" id="KW-0687">Ribonucleoprotein</keyword>